<evidence type="ECO:0000256" key="1">
    <source>
        <dbReference type="ARBA" id="ARBA00004141"/>
    </source>
</evidence>
<dbReference type="Proteomes" id="UP000035721">
    <property type="component" value="Unassembled WGS sequence"/>
</dbReference>
<sequence length="359" mass="36933">MARRGPGLSGTRPSDLARGVTAEFLTIRPSPVRWPLAAGGALSMGIPLAGFTLLGREDLGLMTSIGGFLALYLGGRSRRDRARALPLLGIGLVAASGLGAAAAPARASSAGALFVVTTVAALAVYGFSVGPPGAMFFVLACGVGVHLAAPVALGGVGRAAWLVPVMTGLGCVIAYAIVLAPLLLPRVWHQDRAAHEERRPWSFGYHPADGVVVVRVVAGTALGLLVAMPLSLSHIYWVLLTVVAILQGGVGRRITAVRGLQRVVGTIVGLAVFSVILRVDPHGLWLAVVVAALQFGTELVITRNYGLALVLVTPLALTISSQGTASREGLALERLGDTLLGAACAAAVLAGGWLARRRR</sequence>
<comment type="subcellular location">
    <subcellularLocation>
        <location evidence="1">Membrane</location>
        <topology evidence="1">Multi-pass membrane protein</topology>
    </subcellularLocation>
</comment>
<keyword evidence="8" id="KW-1185">Reference proteome</keyword>
<evidence type="ECO:0000313" key="7">
    <source>
        <dbReference type="EMBL" id="CCH76057.1"/>
    </source>
</evidence>
<feature type="transmembrane region" description="Helical" evidence="5">
    <location>
        <begin position="159"/>
        <end position="184"/>
    </location>
</feature>
<feature type="transmembrane region" description="Helical" evidence="5">
    <location>
        <begin position="109"/>
        <end position="127"/>
    </location>
</feature>
<reference evidence="7 8" key="1">
    <citation type="journal article" date="2013" name="ISME J.">
        <title>A metabolic model for members of the genus Tetrasphaera involved in enhanced biological phosphorus removal.</title>
        <authorList>
            <person name="Kristiansen R."/>
            <person name="Nguyen H.T.T."/>
            <person name="Saunders A.M."/>
            <person name="Nielsen J.L."/>
            <person name="Wimmer R."/>
            <person name="Le V.Q."/>
            <person name="McIlroy S.J."/>
            <person name="Petrovski S."/>
            <person name="Seviour R.J."/>
            <person name="Calteau A."/>
            <person name="Nielsen K.L."/>
            <person name="Nielsen P.H."/>
        </authorList>
    </citation>
    <scope>NUCLEOTIDE SEQUENCE [LARGE SCALE GENOMIC DNA]</scope>
    <source>
        <strain evidence="7 8">T1-X7</strain>
    </source>
</reference>
<evidence type="ECO:0000256" key="5">
    <source>
        <dbReference type="SAM" id="Phobius"/>
    </source>
</evidence>
<keyword evidence="2 5" id="KW-0812">Transmembrane</keyword>
<feature type="transmembrane region" description="Helical" evidence="5">
    <location>
        <begin position="338"/>
        <end position="355"/>
    </location>
</feature>
<organism evidence="7 8">
    <name type="scientific">Nostocoides japonicum T1-X7</name>
    <dbReference type="NCBI Taxonomy" id="1194083"/>
    <lineage>
        <taxon>Bacteria</taxon>
        <taxon>Bacillati</taxon>
        <taxon>Actinomycetota</taxon>
        <taxon>Actinomycetes</taxon>
        <taxon>Micrococcales</taxon>
        <taxon>Intrasporangiaceae</taxon>
        <taxon>Nostocoides</taxon>
    </lineage>
</organism>
<dbReference type="Pfam" id="PF13515">
    <property type="entry name" value="FUSC_2"/>
    <property type="match status" value="1"/>
</dbReference>
<feature type="transmembrane region" description="Helical" evidence="5">
    <location>
        <begin position="308"/>
        <end position="326"/>
    </location>
</feature>
<feature type="transmembrane region" description="Helical" evidence="5">
    <location>
        <begin position="283"/>
        <end position="301"/>
    </location>
</feature>
<name>A0A077LU26_9MICO</name>
<evidence type="ECO:0000313" key="8">
    <source>
        <dbReference type="Proteomes" id="UP000035721"/>
    </source>
</evidence>
<dbReference type="AlphaFoldDB" id="A0A077LU26"/>
<dbReference type="InterPro" id="IPR049453">
    <property type="entry name" value="Memb_transporter_dom"/>
</dbReference>
<keyword evidence="3 5" id="KW-1133">Transmembrane helix</keyword>
<evidence type="ECO:0000256" key="3">
    <source>
        <dbReference type="ARBA" id="ARBA00022989"/>
    </source>
</evidence>
<evidence type="ECO:0000259" key="6">
    <source>
        <dbReference type="Pfam" id="PF13515"/>
    </source>
</evidence>
<comment type="caution">
    <text evidence="7">The sequence shown here is derived from an EMBL/GenBank/DDBJ whole genome shotgun (WGS) entry which is preliminary data.</text>
</comment>
<feature type="transmembrane region" description="Helical" evidence="5">
    <location>
        <begin position="259"/>
        <end position="277"/>
    </location>
</feature>
<feature type="transmembrane region" description="Helical" evidence="5">
    <location>
        <begin position="84"/>
        <end position="103"/>
    </location>
</feature>
<evidence type="ECO:0000256" key="4">
    <source>
        <dbReference type="ARBA" id="ARBA00023136"/>
    </source>
</evidence>
<proteinExistence type="predicted"/>
<dbReference type="OrthoDB" id="4989419at2"/>
<feature type="domain" description="Integral membrane bound transporter" evidence="6">
    <location>
        <begin position="225"/>
        <end position="348"/>
    </location>
</feature>
<accession>A0A077LU26</accession>
<evidence type="ECO:0000256" key="2">
    <source>
        <dbReference type="ARBA" id="ARBA00022692"/>
    </source>
</evidence>
<dbReference type="RefSeq" id="WP_157635466.1">
    <property type="nucleotide sequence ID" value="NZ_HF570958.1"/>
</dbReference>
<gene>
    <name evidence="7" type="ORF">BN12_1030003</name>
</gene>
<feature type="transmembrane region" description="Helical" evidence="5">
    <location>
        <begin position="134"/>
        <end position="153"/>
    </location>
</feature>
<keyword evidence="4 5" id="KW-0472">Membrane</keyword>
<protein>
    <recommendedName>
        <fullName evidence="6">Integral membrane bound transporter domain-containing protein</fullName>
    </recommendedName>
</protein>
<feature type="transmembrane region" description="Helical" evidence="5">
    <location>
        <begin position="234"/>
        <end position="252"/>
    </location>
</feature>
<feature type="transmembrane region" description="Helical" evidence="5">
    <location>
        <begin position="205"/>
        <end position="228"/>
    </location>
</feature>
<dbReference type="EMBL" id="CAJB01000006">
    <property type="protein sequence ID" value="CCH76057.1"/>
    <property type="molecule type" value="Genomic_DNA"/>
</dbReference>
<feature type="transmembrane region" description="Helical" evidence="5">
    <location>
        <begin position="34"/>
        <end position="53"/>
    </location>
</feature>
<feature type="transmembrane region" description="Helical" evidence="5">
    <location>
        <begin position="59"/>
        <end position="75"/>
    </location>
</feature>
<dbReference type="STRING" id="1194083.BN12_1030003"/>
<dbReference type="GO" id="GO:0016020">
    <property type="term" value="C:membrane"/>
    <property type="evidence" value="ECO:0007669"/>
    <property type="project" value="UniProtKB-SubCell"/>
</dbReference>